<dbReference type="Proteomes" id="UP000663828">
    <property type="component" value="Unassembled WGS sequence"/>
</dbReference>
<dbReference type="OrthoDB" id="9971575at2759"/>
<evidence type="ECO:0000313" key="4">
    <source>
        <dbReference type="Proteomes" id="UP000663852"/>
    </source>
</evidence>
<evidence type="ECO:0000313" key="2">
    <source>
        <dbReference type="EMBL" id="CAF1462200.1"/>
    </source>
</evidence>
<dbReference type="EMBL" id="CAJNOJ010000479">
    <property type="protein sequence ID" value="CAF1462200.1"/>
    <property type="molecule type" value="Genomic_DNA"/>
</dbReference>
<name>A0A815QES1_ADIRI</name>
<evidence type="ECO:0000313" key="1">
    <source>
        <dbReference type="EMBL" id="CAF0799466.1"/>
    </source>
</evidence>
<keyword evidence="3" id="KW-1185">Reference proteome</keyword>
<protein>
    <recommendedName>
        <fullName evidence="5">Xylose isomerase-like TIM barrel domain-containing protein</fullName>
    </recommendedName>
</protein>
<dbReference type="SUPFAM" id="SSF51658">
    <property type="entry name" value="Xylose isomerase-like"/>
    <property type="match status" value="1"/>
</dbReference>
<dbReference type="EMBL" id="CAJNOR010000107">
    <property type="protein sequence ID" value="CAF0799466.1"/>
    <property type="molecule type" value="Genomic_DNA"/>
</dbReference>
<organism evidence="2 4">
    <name type="scientific">Adineta ricciae</name>
    <name type="common">Rotifer</name>
    <dbReference type="NCBI Taxonomy" id="249248"/>
    <lineage>
        <taxon>Eukaryota</taxon>
        <taxon>Metazoa</taxon>
        <taxon>Spiralia</taxon>
        <taxon>Gnathifera</taxon>
        <taxon>Rotifera</taxon>
        <taxon>Eurotatoria</taxon>
        <taxon>Bdelloidea</taxon>
        <taxon>Adinetida</taxon>
        <taxon>Adinetidae</taxon>
        <taxon>Adineta</taxon>
    </lineage>
</organism>
<evidence type="ECO:0000313" key="3">
    <source>
        <dbReference type="Proteomes" id="UP000663828"/>
    </source>
</evidence>
<gene>
    <name evidence="2" type="ORF">EDS130_LOCUS40232</name>
    <name evidence="1" type="ORF">XAT740_LOCUS2899</name>
</gene>
<sequence length="290" mass="33938">MVVPKLKFIRTLWGAEAQFSTDINVLLAEIHRLGYAGVEVTLSDIHRVSANDPDAFHRALKAHQLELVGLAQTNYPTYKDGTWQDLPIDQHITNLDIHLKEFLPYNPIHINIQGGQDSWSREENEEFIEKALQVQAKYPQLTASHETHRTRVLYNPFITAHLIKRFPNLRITADYSHFVLVCERLLNDATDDERFRLFASRVDHLHARVGTAEHPQISNPRESPMECEQMQRWWEMIWDAQKDREWITLVPEYGPAPYAMTADIDVWALTNQEMERQKKNYDQWASKNQK</sequence>
<accession>A0A815QES1</accession>
<dbReference type="InterPro" id="IPR036237">
    <property type="entry name" value="Xyl_isomerase-like_sf"/>
</dbReference>
<reference evidence="2" key="1">
    <citation type="submission" date="2021-02" db="EMBL/GenBank/DDBJ databases">
        <authorList>
            <person name="Nowell W R."/>
        </authorList>
    </citation>
    <scope>NUCLEOTIDE SEQUENCE</scope>
</reference>
<evidence type="ECO:0008006" key="5">
    <source>
        <dbReference type="Google" id="ProtNLM"/>
    </source>
</evidence>
<proteinExistence type="predicted"/>
<comment type="caution">
    <text evidence="2">The sequence shown here is derived from an EMBL/GenBank/DDBJ whole genome shotgun (WGS) entry which is preliminary data.</text>
</comment>
<dbReference type="AlphaFoldDB" id="A0A815QES1"/>
<dbReference type="Proteomes" id="UP000663852">
    <property type="component" value="Unassembled WGS sequence"/>
</dbReference>
<dbReference type="Gene3D" id="3.20.20.150">
    <property type="entry name" value="Divalent-metal-dependent TIM barrel enzymes"/>
    <property type="match status" value="1"/>
</dbReference>